<dbReference type="GO" id="GO:0046872">
    <property type="term" value="F:metal ion binding"/>
    <property type="evidence" value="ECO:0007669"/>
    <property type="project" value="InterPro"/>
</dbReference>
<dbReference type="SUPFAM" id="SSF52440">
    <property type="entry name" value="PreATP-grasp domain"/>
    <property type="match status" value="1"/>
</dbReference>
<proteinExistence type="inferred from homology"/>
<dbReference type="FunFam" id="3.30.470.20:FF:000037">
    <property type="entry name" value="Phosphoribosylaminoimidazole carboxylase, chloroplastic"/>
    <property type="match status" value="1"/>
</dbReference>
<dbReference type="NCBIfam" id="NF004679">
    <property type="entry name" value="PRK06019.1-5"/>
    <property type="match status" value="1"/>
</dbReference>
<dbReference type="EC" id="6.3.4.18" evidence="6 7"/>
<dbReference type="SUPFAM" id="SSF51246">
    <property type="entry name" value="Rudiment single hybrid motif"/>
    <property type="match status" value="1"/>
</dbReference>
<dbReference type="RefSeq" id="WP_081990451.1">
    <property type="nucleotide sequence ID" value="NZ_BBLT01000003.1"/>
</dbReference>
<feature type="binding site" evidence="6">
    <location>
        <position position="144"/>
    </location>
    <ligand>
        <name>ATP</name>
        <dbReference type="ChEBI" id="CHEBI:30616"/>
    </ligand>
</feature>
<feature type="binding site" evidence="6">
    <location>
        <position position="183"/>
    </location>
    <ligand>
        <name>ATP</name>
        <dbReference type="ChEBI" id="CHEBI:30616"/>
    </ligand>
</feature>
<dbReference type="EMBL" id="BBLT01000003">
    <property type="protein sequence ID" value="GAL84574.1"/>
    <property type="molecule type" value="Genomic_DNA"/>
</dbReference>
<dbReference type="PANTHER" id="PTHR11609">
    <property type="entry name" value="PURINE BIOSYNTHESIS PROTEIN 6/7, PUR6/7"/>
    <property type="match status" value="1"/>
</dbReference>
<evidence type="ECO:0000313" key="10">
    <source>
        <dbReference type="Proteomes" id="UP000030185"/>
    </source>
</evidence>
<accession>A0A098LDP9</accession>
<dbReference type="InterPro" id="IPR005875">
    <property type="entry name" value="PurK"/>
</dbReference>
<dbReference type="Gene3D" id="3.30.470.20">
    <property type="entry name" value="ATP-grasp fold, B domain"/>
    <property type="match status" value="1"/>
</dbReference>
<feature type="binding site" evidence="6">
    <location>
        <begin position="262"/>
        <end position="263"/>
    </location>
    <ligand>
        <name>ATP</name>
        <dbReference type="ChEBI" id="CHEBI:30616"/>
    </ligand>
</feature>
<evidence type="ECO:0000259" key="8">
    <source>
        <dbReference type="PROSITE" id="PS50975"/>
    </source>
</evidence>
<dbReference type="Pfam" id="PF02222">
    <property type="entry name" value="ATP-grasp"/>
    <property type="match status" value="1"/>
</dbReference>
<dbReference type="GO" id="GO:0004638">
    <property type="term" value="F:phosphoribosylaminoimidazole carboxylase activity"/>
    <property type="evidence" value="ECO:0007669"/>
    <property type="project" value="InterPro"/>
</dbReference>
<dbReference type="Pfam" id="PF17769">
    <property type="entry name" value="PurK_C"/>
    <property type="match status" value="1"/>
</dbReference>
<dbReference type="InterPro" id="IPR011054">
    <property type="entry name" value="Rudment_hybrid_motif"/>
</dbReference>
<keyword evidence="3" id="KW-0210">Decarboxylase</keyword>
<keyword evidence="6 7" id="KW-0436">Ligase</keyword>
<protein>
    <recommendedName>
        <fullName evidence="6 7">N5-carboxyaminoimidazole ribonucleotide synthase</fullName>
        <shortName evidence="6 7">N5-CAIR synthase</shortName>
        <ecNumber evidence="6 7">6.3.4.18</ecNumber>
    </recommendedName>
    <alternativeName>
        <fullName evidence="6 7">5-(carboxyamino)imidazole ribonucleotide synthetase</fullName>
    </alternativeName>
</protein>
<dbReference type="STRING" id="153721.MYP_1802"/>
<feature type="binding site" evidence="6">
    <location>
        <begin position="175"/>
        <end position="178"/>
    </location>
    <ligand>
        <name>ATP</name>
        <dbReference type="ChEBI" id="CHEBI:30616"/>
    </ligand>
</feature>
<dbReference type="InterPro" id="IPR003135">
    <property type="entry name" value="ATP-grasp_carboxylate-amine"/>
</dbReference>
<keyword evidence="4 6" id="KW-0067">ATP-binding</keyword>
<dbReference type="InterPro" id="IPR013815">
    <property type="entry name" value="ATP_grasp_subdomain_1"/>
</dbReference>
<evidence type="ECO:0000256" key="3">
    <source>
        <dbReference type="ARBA" id="ARBA00022793"/>
    </source>
</evidence>
<dbReference type="eggNOG" id="COG0026">
    <property type="taxonomic scope" value="Bacteria"/>
</dbReference>
<evidence type="ECO:0000256" key="2">
    <source>
        <dbReference type="ARBA" id="ARBA00022755"/>
    </source>
</evidence>
<comment type="function">
    <text evidence="7">Catalyzes the ATP-dependent conversion of 5-aminoimidazole ribonucleotide (AIR) and HCO(3)- to N5-carboxyaminoimidazole ribonucleotide (N5-CAIR).</text>
</comment>
<name>A0A098LDP9_9BACT</name>
<dbReference type="Gene3D" id="3.30.1490.20">
    <property type="entry name" value="ATP-grasp fold, A domain"/>
    <property type="match status" value="1"/>
</dbReference>
<keyword evidence="5" id="KW-0456">Lyase</keyword>
<dbReference type="GO" id="GO:0005524">
    <property type="term" value="F:ATP binding"/>
    <property type="evidence" value="ECO:0007669"/>
    <property type="project" value="UniProtKB-UniRule"/>
</dbReference>
<comment type="pathway">
    <text evidence="6 7">Purine metabolism; IMP biosynthesis via de novo pathway; 5-amino-1-(5-phospho-D-ribosyl)imidazole-4-carboxylate from 5-amino-1-(5-phospho-D-ribosyl)imidazole (N5-CAIR route): step 1/2.</text>
</comment>
<dbReference type="InterPro" id="IPR040686">
    <property type="entry name" value="PurK_C"/>
</dbReference>
<dbReference type="HAMAP" id="MF_01928">
    <property type="entry name" value="PurK"/>
    <property type="match status" value="1"/>
</dbReference>
<dbReference type="GO" id="GO:0005829">
    <property type="term" value="C:cytosol"/>
    <property type="evidence" value="ECO:0007669"/>
    <property type="project" value="TreeGrafter"/>
</dbReference>
<feature type="domain" description="ATP-grasp" evidence="8">
    <location>
        <begin position="110"/>
        <end position="292"/>
    </location>
</feature>
<dbReference type="InterPro" id="IPR016185">
    <property type="entry name" value="PreATP-grasp_dom_sf"/>
</dbReference>
<comment type="similarity">
    <text evidence="6 7">Belongs to the PurK/PurT family.</text>
</comment>
<keyword evidence="10" id="KW-1185">Reference proteome</keyword>
<evidence type="ECO:0000256" key="1">
    <source>
        <dbReference type="ARBA" id="ARBA00022741"/>
    </source>
</evidence>
<dbReference type="NCBIfam" id="TIGR01161">
    <property type="entry name" value="purK"/>
    <property type="match status" value="1"/>
</dbReference>
<dbReference type="GO" id="GO:0006189">
    <property type="term" value="P:'de novo' IMP biosynthetic process"/>
    <property type="evidence" value="ECO:0007669"/>
    <property type="project" value="UniProtKB-UniRule"/>
</dbReference>
<dbReference type="AlphaFoldDB" id="A0A098LDP9"/>
<dbReference type="InterPro" id="IPR011761">
    <property type="entry name" value="ATP-grasp"/>
</dbReference>
<dbReference type="Gene3D" id="3.40.50.20">
    <property type="match status" value="1"/>
</dbReference>
<dbReference type="UniPathway" id="UPA00074">
    <property type="reaction ID" value="UER00942"/>
</dbReference>
<dbReference type="SUPFAM" id="SSF56059">
    <property type="entry name" value="Glutathione synthetase ATP-binding domain-like"/>
    <property type="match status" value="1"/>
</dbReference>
<dbReference type="InterPro" id="IPR054350">
    <property type="entry name" value="PurT/PurK_preATP-grasp"/>
</dbReference>
<keyword evidence="1 6" id="KW-0547">Nucleotide-binding</keyword>
<dbReference type="Pfam" id="PF22660">
    <property type="entry name" value="RS_preATP-grasp-like"/>
    <property type="match status" value="1"/>
</dbReference>
<dbReference type="PROSITE" id="PS50975">
    <property type="entry name" value="ATP_GRASP"/>
    <property type="match status" value="1"/>
</dbReference>
<dbReference type="Proteomes" id="UP000030185">
    <property type="component" value="Unassembled WGS sequence"/>
</dbReference>
<reference evidence="9 10" key="1">
    <citation type="submission" date="2014-09" db="EMBL/GenBank/DDBJ databases">
        <title>Sporocytophaga myxococcoides PG-01 genome sequencing.</title>
        <authorList>
            <person name="Liu L."/>
            <person name="Gao P.J."/>
            <person name="Chen G.J."/>
            <person name="Wang L.S."/>
        </authorList>
    </citation>
    <scope>NUCLEOTIDE SEQUENCE [LARGE SCALE GENOMIC DNA]</scope>
    <source>
        <strain evidence="9 10">PG-01</strain>
    </source>
</reference>
<dbReference type="GO" id="GO:0034028">
    <property type="term" value="F:5-(carboxyamino)imidazole ribonucleotide synthase activity"/>
    <property type="evidence" value="ECO:0007669"/>
    <property type="project" value="UniProtKB-UniRule"/>
</dbReference>
<comment type="caution">
    <text evidence="9">The sequence shown here is derived from an EMBL/GenBank/DDBJ whole genome shotgun (WGS) entry which is preliminary data.</text>
</comment>
<comment type="function">
    <text evidence="6">Catalyzes the ATP-dependent conversion of 5-aminoimidazole ribonucleotide (AIR) and HCO(3)(-) to N5-carboxyaminoimidazole ribonucleotide (N5-CAIR).</text>
</comment>
<dbReference type="PANTHER" id="PTHR11609:SF5">
    <property type="entry name" value="PHOSPHORIBOSYLAMINOIMIDAZOLE CARBOXYLASE"/>
    <property type="match status" value="1"/>
</dbReference>
<feature type="binding site" evidence="6">
    <location>
        <position position="106"/>
    </location>
    <ligand>
        <name>ATP</name>
        <dbReference type="ChEBI" id="CHEBI:30616"/>
    </ligand>
</feature>
<organism evidence="9 10">
    <name type="scientific">Sporocytophaga myxococcoides</name>
    <dbReference type="NCBI Taxonomy" id="153721"/>
    <lineage>
        <taxon>Bacteria</taxon>
        <taxon>Pseudomonadati</taxon>
        <taxon>Bacteroidota</taxon>
        <taxon>Cytophagia</taxon>
        <taxon>Cytophagales</taxon>
        <taxon>Cytophagaceae</taxon>
        <taxon>Sporocytophaga</taxon>
    </lineage>
</organism>
<gene>
    <name evidence="6 7" type="primary">purK</name>
    <name evidence="9" type="ORF">MYP_1802</name>
</gene>
<comment type="catalytic activity">
    <reaction evidence="6 7">
        <text>5-amino-1-(5-phospho-beta-D-ribosyl)imidazole + hydrogencarbonate + ATP = 5-carboxyamino-1-(5-phospho-D-ribosyl)imidazole + ADP + phosphate + 2 H(+)</text>
        <dbReference type="Rhea" id="RHEA:19317"/>
        <dbReference type="ChEBI" id="CHEBI:15378"/>
        <dbReference type="ChEBI" id="CHEBI:17544"/>
        <dbReference type="ChEBI" id="CHEBI:30616"/>
        <dbReference type="ChEBI" id="CHEBI:43474"/>
        <dbReference type="ChEBI" id="CHEBI:58730"/>
        <dbReference type="ChEBI" id="CHEBI:137981"/>
        <dbReference type="ChEBI" id="CHEBI:456216"/>
        <dbReference type="EC" id="6.3.4.18"/>
    </reaction>
</comment>
<evidence type="ECO:0000256" key="6">
    <source>
        <dbReference type="HAMAP-Rule" id="MF_01928"/>
    </source>
</evidence>
<keyword evidence="2 6" id="KW-0658">Purine biosynthesis</keyword>
<sequence length="378" mass="42081">MEFYQDFKLGILGGGQLGRMLIQSAVDLNLYVCTLDPDKEAPCAKIAHEFILGDPTDYETVYKFGKDKDLITIEIENVNADALQALANEGKKIFPQPSCIKTIQDKRLQKQFYRNNSIPTADFELINDIDELSKFPHLFPAFQKLGKSGYDGRGVQQLNSVSDLSKAMDGPSLIEKQVDFEKEISVIVARNIKGEKEHFPVTEMIFHPVHNLVEYLMAPAQITEAQKKEAVEIAEKVIESLGMVGLLAVEMFLTKEGKILVNEAAPRPHNSGHQTIEANFTSQYEQLLRAILGLPLGSTKQLKPAAMVNLLGADGYSGLAKYEGLNDVLGIEGVHIHLYGKKITKPFRKMGHITILDDEISGLKQKADLVKERFRVIA</sequence>
<evidence type="ECO:0000256" key="5">
    <source>
        <dbReference type="ARBA" id="ARBA00023239"/>
    </source>
</evidence>
<evidence type="ECO:0000256" key="7">
    <source>
        <dbReference type="RuleBase" id="RU361200"/>
    </source>
</evidence>
<evidence type="ECO:0000313" key="9">
    <source>
        <dbReference type="EMBL" id="GAL84574.1"/>
    </source>
</evidence>
<evidence type="ECO:0000256" key="4">
    <source>
        <dbReference type="ARBA" id="ARBA00022840"/>
    </source>
</evidence>
<comment type="subunit">
    <text evidence="6 7">Homodimer.</text>
</comment>
<comment type="caution">
    <text evidence="6">Lacks conserved residue(s) required for the propagation of feature annotation.</text>
</comment>